<evidence type="ECO:0000256" key="1">
    <source>
        <dbReference type="ARBA" id="ARBA00004496"/>
    </source>
</evidence>
<evidence type="ECO:0000256" key="3">
    <source>
        <dbReference type="ARBA" id="ARBA00022737"/>
    </source>
</evidence>
<keyword evidence="7" id="KW-0732">Signal</keyword>
<evidence type="ECO:0000313" key="9">
    <source>
        <dbReference type="Proteomes" id="UP000238375"/>
    </source>
</evidence>
<accession>A0A2T0SYA0</accession>
<dbReference type="InterPro" id="IPR051476">
    <property type="entry name" value="Bac_ResReg_Asp_Phosphatase"/>
</dbReference>
<name>A0A2T0SYA0_9BACT</name>
<organism evidence="8 9">
    <name type="scientific">Spirosoma oryzae</name>
    <dbReference type="NCBI Taxonomy" id="1469603"/>
    <lineage>
        <taxon>Bacteria</taxon>
        <taxon>Pseudomonadati</taxon>
        <taxon>Bacteroidota</taxon>
        <taxon>Cytophagia</taxon>
        <taxon>Cytophagales</taxon>
        <taxon>Cytophagaceae</taxon>
        <taxon>Spirosoma</taxon>
    </lineage>
</organism>
<keyword evidence="3" id="KW-0677">Repeat</keyword>
<feature type="transmembrane region" description="Helical" evidence="6">
    <location>
        <begin position="322"/>
        <end position="340"/>
    </location>
</feature>
<keyword evidence="9" id="KW-1185">Reference proteome</keyword>
<keyword evidence="6" id="KW-0472">Membrane</keyword>
<evidence type="ECO:0000256" key="4">
    <source>
        <dbReference type="ARBA" id="ARBA00022803"/>
    </source>
</evidence>
<keyword evidence="6" id="KW-0812">Transmembrane</keyword>
<keyword evidence="2" id="KW-0963">Cytoplasm</keyword>
<reference evidence="8 9" key="1">
    <citation type="submission" date="2018-03" db="EMBL/GenBank/DDBJ databases">
        <title>Genomic Encyclopedia of Archaeal and Bacterial Type Strains, Phase II (KMG-II): from individual species to whole genera.</title>
        <authorList>
            <person name="Goeker M."/>
        </authorList>
    </citation>
    <scope>NUCLEOTIDE SEQUENCE [LARGE SCALE GENOMIC DNA]</scope>
    <source>
        <strain evidence="8 9">DSM 28354</strain>
    </source>
</reference>
<dbReference type="OrthoDB" id="1523128at2"/>
<dbReference type="GO" id="GO:0005737">
    <property type="term" value="C:cytoplasm"/>
    <property type="evidence" value="ECO:0007669"/>
    <property type="project" value="UniProtKB-SubCell"/>
</dbReference>
<dbReference type="Proteomes" id="UP000238375">
    <property type="component" value="Unassembled WGS sequence"/>
</dbReference>
<dbReference type="AlphaFoldDB" id="A0A2T0SYA0"/>
<dbReference type="PANTHER" id="PTHR46630:SF1">
    <property type="entry name" value="TETRATRICOPEPTIDE REPEAT PROTEIN 29"/>
    <property type="match status" value="1"/>
</dbReference>
<feature type="chain" id="PRO_5015772361" description="Tetratricopeptide repeat protein" evidence="7">
    <location>
        <begin position="28"/>
        <end position="499"/>
    </location>
</feature>
<feature type="signal peptide" evidence="7">
    <location>
        <begin position="1"/>
        <end position="27"/>
    </location>
</feature>
<evidence type="ECO:0000256" key="5">
    <source>
        <dbReference type="ARBA" id="ARBA00038253"/>
    </source>
</evidence>
<dbReference type="GO" id="GO:0006355">
    <property type="term" value="P:regulation of DNA-templated transcription"/>
    <property type="evidence" value="ECO:0007669"/>
    <property type="project" value="InterPro"/>
</dbReference>
<dbReference type="EMBL" id="PVTE01000009">
    <property type="protein sequence ID" value="PRY38360.1"/>
    <property type="molecule type" value="Genomic_DNA"/>
</dbReference>
<proteinExistence type="inferred from homology"/>
<gene>
    <name evidence="8" type="ORF">CLV58_10987</name>
</gene>
<evidence type="ECO:0000256" key="7">
    <source>
        <dbReference type="SAM" id="SignalP"/>
    </source>
</evidence>
<evidence type="ECO:0000256" key="6">
    <source>
        <dbReference type="SAM" id="Phobius"/>
    </source>
</evidence>
<comment type="caution">
    <text evidence="8">The sequence shown here is derived from an EMBL/GenBank/DDBJ whole genome shotgun (WGS) entry which is preliminary data.</text>
</comment>
<dbReference type="InterPro" id="IPR016032">
    <property type="entry name" value="Sig_transdc_resp-reg_C-effctor"/>
</dbReference>
<keyword evidence="6" id="KW-1133">Transmembrane helix</keyword>
<dbReference type="GO" id="GO:0003677">
    <property type="term" value="F:DNA binding"/>
    <property type="evidence" value="ECO:0007669"/>
    <property type="project" value="InterPro"/>
</dbReference>
<evidence type="ECO:0000313" key="8">
    <source>
        <dbReference type="EMBL" id="PRY38360.1"/>
    </source>
</evidence>
<keyword evidence="4" id="KW-0802">TPR repeat</keyword>
<comment type="subcellular location">
    <subcellularLocation>
        <location evidence="1">Cytoplasm</location>
    </subcellularLocation>
</comment>
<evidence type="ECO:0000256" key="2">
    <source>
        <dbReference type="ARBA" id="ARBA00022490"/>
    </source>
</evidence>
<sequence length="499" mass="57352">MPTFLLTRRLSWLLILGLLGYSQRTSAQSVTQDSIQWYNTQLAEQQQPLARARTQVALAWHLTSAGETERAANLLLTAIDVFRKYRRYNDLRQAYVSLAQLFQFQHNLPKSVEYSKQALDYARLAGDSSKLCLTMHDYAMILGENRQFGPSLAYFDDAIQLANRLNDTNNLMLANLNMASILIEKGDYLQTISRAQRALPIAGRLGDRDAVFRADAIIGAALTKLNRFAEADQYYKRAEAYLPIVGSRYYDREMALTRTEWAERQGDYRAAFQYQKAYFTLDTLLANQQNKEHVAELEIRYRTRESEQEKARLQRDLTYQRWLFAGGALLLLLIVVAIYLQRIQLAQRNQLLEVQAQLARVQLQTATDQLAVFADSVVRKNAFIDQIQNELDSLKGQQSAGSQQLIEQLNQARLLTDAQWNDFRLKFEQLHPQFIDRLRQSVPNLTDTELKMACMIRLNFSTSQIAGMLGISADSATKNRYRLRKKINTEDINSYLSNT</sequence>
<dbReference type="Gene3D" id="1.25.40.10">
    <property type="entry name" value="Tetratricopeptide repeat domain"/>
    <property type="match status" value="1"/>
</dbReference>
<dbReference type="SUPFAM" id="SSF48452">
    <property type="entry name" value="TPR-like"/>
    <property type="match status" value="1"/>
</dbReference>
<dbReference type="SUPFAM" id="SSF46894">
    <property type="entry name" value="C-terminal effector domain of the bipartite response regulators"/>
    <property type="match status" value="1"/>
</dbReference>
<protein>
    <recommendedName>
        <fullName evidence="10">Tetratricopeptide repeat protein</fullName>
    </recommendedName>
</protein>
<dbReference type="InterPro" id="IPR011990">
    <property type="entry name" value="TPR-like_helical_dom_sf"/>
</dbReference>
<dbReference type="RefSeq" id="WP_146141420.1">
    <property type="nucleotide sequence ID" value="NZ_PVTE01000009.1"/>
</dbReference>
<evidence type="ECO:0008006" key="10">
    <source>
        <dbReference type="Google" id="ProtNLM"/>
    </source>
</evidence>
<comment type="similarity">
    <text evidence="5">Belongs to the Rap family.</text>
</comment>
<dbReference type="PANTHER" id="PTHR46630">
    <property type="entry name" value="TETRATRICOPEPTIDE REPEAT PROTEIN 29"/>
    <property type="match status" value="1"/>
</dbReference>